<evidence type="ECO:0000259" key="2">
    <source>
        <dbReference type="Pfam" id="PF10145"/>
    </source>
</evidence>
<reference evidence="3 5" key="1">
    <citation type="submission" date="2020-12" db="EMBL/GenBank/DDBJ databases">
        <title>FDA dAtabase for Regulatory Grade micrObial Sequences (FDA-ARGOS): Supporting development and validation of Infectious Disease Dx tests.</title>
        <authorList>
            <person name="Minogue T."/>
            <person name="Wolcott M."/>
            <person name="Wasieloski L."/>
            <person name="Aguilar W."/>
            <person name="Moore D."/>
            <person name="Jaissle J."/>
            <person name="Tallon L."/>
            <person name="Sadzewicz L."/>
            <person name="Zhao X."/>
            <person name="Boylan J."/>
            <person name="Ott S."/>
            <person name="Bowen H."/>
            <person name="Vavikolanu K."/>
            <person name="Mehta A."/>
            <person name="Aluvathingal J."/>
            <person name="Nadendla S."/>
            <person name="Yan Y."/>
            <person name="Sichtig H."/>
        </authorList>
    </citation>
    <scope>NUCLEOTIDE SEQUENCE [LARGE SCALE GENOMIC DNA]</scope>
    <source>
        <strain evidence="3 5">FDAARGOS_949</strain>
    </source>
</reference>
<feature type="region of interest" description="Disordered" evidence="1">
    <location>
        <begin position="31"/>
        <end position="68"/>
    </location>
</feature>
<name>A0AAP9Y0M7_BURGL</name>
<evidence type="ECO:0000256" key="1">
    <source>
        <dbReference type="SAM" id="MobiDB-lite"/>
    </source>
</evidence>
<evidence type="ECO:0000313" key="6">
    <source>
        <dbReference type="Proteomes" id="UP001056386"/>
    </source>
</evidence>
<organism evidence="3 5">
    <name type="scientific">Burkholderia glumae</name>
    <name type="common">Pseudomonas glumae</name>
    <dbReference type="NCBI Taxonomy" id="337"/>
    <lineage>
        <taxon>Bacteria</taxon>
        <taxon>Pseudomonadati</taxon>
        <taxon>Pseudomonadota</taxon>
        <taxon>Betaproteobacteria</taxon>
        <taxon>Burkholderiales</taxon>
        <taxon>Burkholderiaceae</taxon>
        <taxon>Burkholderia</taxon>
    </lineage>
</organism>
<dbReference type="InterPro" id="IPR010090">
    <property type="entry name" value="Phage_tape_meas"/>
</dbReference>
<evidence type="ECO:0000313" key="4">
    <source>
        <dbReference type="EMBL" id="USS42828.1"/>
    </source>
</evidence>
<dbReference type="Proteomes" id="UP000594892">
    <property type="component" value="Chromosome 1"/>
</dbReference>
<feature type="compositionally biased region" description="Basic and acidic residues" evidence="1">
    <location>
        <begin position="39"/>
        <end position="52"/>
    </location>
</feature>
<dbReference type="EMBL" id="CP065600">
    <property type="protein sequence ID" value="QPQ91127.1"/>
    <property type="molecule type" value="Genomic_DNA"/>
</dbReference>
<feature type="domain" description="Phage tail tape measure protein" evidence="2">
    <location>
        <begin position="198"/>
        <end position="366"/>
    </location>
</feature>
<evidence type="ECO:0000313" key="5">
    <source>
        <dbReference type="Proteomes" id="UP000594892"/>
    </source>
</evidence>
<dbReference type="GeneID" id="45693797"/>
<feature type="region of interest" description="Disordered" evidence="1">
    <location>
        <begin position="690"/>
        <end position="710"/>
    </location>
</feature>
<sequence>MSNMVLRYVITLTSDLKRRAAENARALEQASQRQTKALTDVDRAAQKTEKTLEQVSSKTNAARPEGSARRMAAALASVANATQRATTALSQMGGRSSLDRMNAYLASVSRRIDDVRRNAERAAHVVGRIGQTGAAVVGGAVAVGTAAAATLQRPMSFDERLAHLSNFAYGQKTPAQRILEIGNLEDTINAAVRYGGGSRDTALQALGAVMASGSVEINDAKSMLPDLLKGATACDADVTEIAQVEVAGMRNFGLSKDDMNKVISKMVVAGHEGRFNIKNMAPYLPDLMASSNDKLGMRGMGDYEKLLSYAQASAITSGTADAAGIGLKNLILKINSDDTKNGFKKMGYDLPKSLARARERGFDGIMAFADFANQIVGKDKNYVELRKKASSETGDQQRETYRAMAAILQGSAIGKIIHDPQALMALVGITANPDSLKKVQEQIHADNGEAVQSNFRVVSSRAAFKAQQIANETDMARSHVFEQIDGPLKTVLDAVTQLARVMPGATTAVTAFALTAAVVTAAGVGGVPARCLLSRGPRGTPGVPGGASGLGGVGSGPIPVYVVNKIPGWTAPTPGGAAGGAPGAATGGARRGLFGRLGGAAPWLVTAGLAAYDLLPTLLDSSKTPTEKANAAGRTAAGVAGGWAGAQAGIALGAFGGPFAPITVPLGGMLGGAVGFLGAQWAGDQLTSVMSRPPSQRVSETRASDGSTAQVPQELLDRISILRTQPAYLINPMLQPSTALAIMDHIQAESQKVEVGNGTLNVNVAVRDERIMTTATVTQQPFALRVDAGSTNPGGF</sequence>
<dbReference type="RefSeq" id="WP_015878166.1">
    <property type="nucleotide sequence ID" value="NZ_CP021075.1"/>
</dbReference>
<reference evidence="4" key="2">
    <citation type="submission" date="2022-06" db="EMBL/GenBank/DDBJ databases">
        <title>Draft genome sequence of Burkholderia glumae strain GR20004 isolated from rice panicle showing bacterial panicle blight.</title>
        <authorList>
            <person name="Choi S.Y."/>
            <person name="Lee Y.H."/>
        </authorList>
    </citation>
    <scope>NUCLEOTIDE SEQUENCE</scope>
    <source>
        <strain evidence="4">GR20004</strain>
    </source>
</reference>
<keyword evidence="6" id="KW-1185">Reference proteome</keyword>
<proteinExistence type="predicted"/>
<dbReference type="Proteomes" id="UP001056386">
    <property type="component" value="Chromosome 2"/>
</dbReference>
<protein>
    <submittedName>
        <fullName evidence="3">Phage tail tape measure protein</fullName>
    </submittedName>
</protein>
<dbReference type="Pfam" id="PF10145">
    <property type="entry name" value="PhageMin_Tail"/>
    <property type="match status" value="1"/>
</dbReference>
<dbReference type="AlphaFoldDB" id="A0AAP9Y0M7"/>
<gene>
    <name evidence="3" type="ORF">I6H06_05250</name>
    <name evidence="4" type="ORF">NFI99_11660</name>
</gene>
<accession>A0AAP9Y0M7</accession>
<evidence type="ECO:0000313" key="3">
    <source>
        <dbReference type="EMBL" id="QPQ91127.1"/>
    </source>
</evidence>
<dbReference type="EMBL" id="CP099583">
    <property type="protein sequence ID" value="USS42828.1"/>
    <property type="molecule type" value="Genomic_DNA"/>
</dbReference>